<feature type="domain" description="SURP motif" evidence="8">
    <location>
        <begin position="18"/>
        <end position="56"/>
    </location>
</feature>
<dbReference type="Proteomes" id="UP000301737">
    <property type="component" value="Unassembled WGS sequence"/>
</dbReference>
<evidence type="ECO:0000313" key="9">
    <source>
        <dbReference type="EMBL" id="GCE99217.1"/>
    </source>
</evidence>
<keyword evidence="10" id="KW-1185">Reference proteome</keyword>
<dbReference type="GO" id="GO:0003723">
    <property type="term" value="F:RNA binding"/>
    <property type="evidence" value="ECO:0007669"/>
    <property type="project" value="InterPro"/>
</dbReference>
<evidence type="ECO:0000256" key="2">
    <source>
        <dbReference type="ARBA" id="ARBA00022664"/>
    </source>
</evidence>
<dbReference type="SMART" id="SM00648">
    <property type="entry name" value="SWAP"/>
    <property type="match status" value="2"/>
</dbReference>
<dbReference type="OrthoDB" id="447637at2759"/>
<dbReference type="InterPro" id="IPR022030">
    <property type="entry name" value="SF3A1_dom"/>
</dbReference>
<gene>
    <name evidence="9" type="primary">PRP21</name>
    <name evidence="9" type="ORF">ZYGM_003773</name>
</gene>
<reference evidence="9 10" key="1">
    <citation type="submission" date="2019-01" db="EMBL/GenBank/DDBJ databases">
        <title>Draft Genome Sequencing of Zygosaccharomyces mellis Ca-7.</title>
        <authorList>
            <person name="Shiwa Y."/>
            <person name="Kanesaki Y."/>
            <person name="Ishige T."/>
            <person name="Mura K."/>
            <person name="Hori T."/>
            <person name="Tamura T."/>
        </authorList>
    </citation>
    <scope>NUCLEOTIDE SEQUENCE [LARGE SCALE GENOMIC DNA]</scope>
    <source>
        <strain evidence="9 10">Ca-7</strain>
    </source>
</reference>
<dbReference type="Pfam" id="PF12230">
    <property type="entry name" value="PRP21_like_P"/>
    <property type="match status" value="1"/>
</dbReference>
<evidence type="ECO:0000256" key="3">
    <source>
        <dbReference type="ARBA" id="ARBA00022728"/>
    </source>
</evidence>
<feature type="domain" description="SURP motif" evidence="8">
    <location>
        <begin position="92"/>
        <end position="135"/>
    </location>
</feature>
<dbReference type="GO" id="GO:0071013">
    <property type="term" value="C:catalytic step 2 spliceosome"/>
    <property type="evidence" value="ECO:0007669"/>
    <property type="project" value="TreeGrafter"/>
</dbReference>
<dbReference type="SUPFAM" id="SSF109905">
    <property type="entry name" value="Surp module (SWAP domain)"/>
    <property type="match status" value="2"/>
</dbReference>
<organism evidence="9 10">
    <name type="scientific">Zygosaccharomyces mellis</name>
    <dbReference type="NCBI Taxonomy" id="42258"/>
    <lineage>
        <taxon>Eukaryota</taxon>
        <taxon>Fungi</taxon>
        <taxon>Dikarya</taxon>
        <taxon>Ascomycota</taxon>
        <taxon>Saccharomycotina</taxon>
        <taxon>Saccharomycetes</taxon>
        <taxon>Saccharomycetales</taxon>
        <taxon>Saccharomycetaceae</taxon>
        <taxon>Zygosaccharomyces</taxon>
    </lineage>
</organism>
<dbReference type="Pfam" id="PF01805">
    <property type="entry name" value="Surp"/>
    <property type="match status" value="2"/>
</dbReference>
<keyword evidence="3" id="KW-0747">Spliceosome</keyword>
<protein>
    <submittedName>
        <fullName evidence="9">SF3a splicing factor complex subunit</fullName>
    </submittedName>
</protein>
<dbReference type="Gene3D" id="1.10.10.790">
    <property type="entry name" value="Surp module"/>
    <property type="match status" value="2"/>
</dbReference>
<dbReference type="InterPro" id="IPR045146">
    <property type="entry name" value="SF3A1"/>
</dbReference>
<dbReference type="PANTHER" id="PTHR15316">
    <property type="entry name" value="SPLICEOSOME ASSOCIATED PROTEIN 114/SWAP SPLICING FACTOR-RELATED"/>
    <property type="match status" value="1"/>
</dbReference>
<sequence>MNDPEEIPIPEDESLKETIFKTASYVRQHGHPFIEKLKNDDRFSFTNPEDVYYQYFQYILNNSTDKFVTPKEPYQFSFTNYDKNLPPRDLEIIKTAAAFCVANEDLNYLEKMREQFAKNPNCGFLNPDHSLNETFIQFINQYKQVKQNTSTPPAFDYSNKDYKSLVLGRCFQRAEYEEYAKELEDEKKQASWLQKIQFSAYDWTSFKVVHTIELSNTDNEPLNFDELSLRRINKTSEIPLFNGDESSTNTEATKSKKRKVKAAGETRMKKRKADDNNKEIQCPITHNMIPEDKFDKHLQILLGDPHYKTEREKYKEKHKLTNLSSNEVFENIKNIARNTTGL</sequence>
<dbReference type="GO" id="GO:0005686">
    <property type="term" value="C:U2 snRNP"/>
    <property type="evidence" value="ECO:0007669"/>
    <property type="project" value="TreeGrafter"/>
</dbReference>
<dbReference type="EMBL" id="BIMX01000008">
    <property type="protein sequence ID" value="GCE99217.1"/>
    <property type="molecule type" value="Genomic_DNA"/>
</dbReference>
<evidence type="ECO:0000259" key="8">
    <source>
        <dbReference type="PROSITE" id="PS50128"/>
    </source>
</evidence>
<dbReference type="InterPro" id="IPR000061">
    <property type="entry name" value="Surp"/>
</dbReference>
<keyword evidence="6" id="KW-0539">Nucleus</keyword>
<name>A0A4C2E4Q0_9SACH</name>
<keyword evidence="2" id="KW-0507">mRNA processing</keyword>
<proteinExistence type="predicted"/>
<accession>A0A4C2E4Q0</accession>
<keyword evidence="5" id="KW-0508">mRNA splicing</keyword>
<comment type="subcellular location">
    <subcellularLocation>
        <location evidence="1">Nucleus</location>
    </subcellularLocation>
</comment>
<dbReference type="InterPro" id="IPR035967">
    <property type="entry name" value="SWAP/Surp_sf"/>
</dbReference>
<evidence type="ECO:0000256" key="5">
    <source>
        <dbReference type="ARBA" id="ARBA00023187"/>
    </source>
</evidence>
<dbReference type="GO" id="GO:0045292">
    <property type="term" value="P:mRNA cis splicing, via spliceosome"/>
    <property type="evidence" value="ECO:0007669"/>
    <property type="project" value="InterPro"/>
</dbReference>
<dbReference type="PANTHER" id="PTHR15316:SF1">
    <property type="entry name" value="SPLICING FACTOR 3A SUBUNIT 1"/>
    <property type="match status" value="1"/>
</dbReference>
<feature type="compositionally biased region" description="Basic and acidic residues" evidence="7">
    <location>
        <begin position="262"/>
        <end position="278"/>
    </location>
</feature>
<dbReference type="GO" id="GO:0071004">
    <property type="term" value="C:U2-type prespliceosome"/>
    <property type="evidence" value="ECO:0007669"/>
    <property type="project" value="TreeGrafter"/>
</dbReference>
<keyword evidence="4" id="KW-0677">Repeat</keyword>
<evidence type="ECO:0000256" key="7">
    <source>
        <dbReference type="SAM" id="MobiDB-lite"/>
    </source>
</evidence>
<evidence type="ECO:0000256" key="6">
    <source>
        <dbReference type="ARBA" id="ARBA00023242"/>
    </source>
</evidence>
<evidence type="ECO:0000256" key="4">
    <source>
        <dbReference type="ARBA" id="ARBA00022737"/>
    </source>
</evidence>
<comment type="caution">
    <text evidence="9">The sequence shown here is derived from an EMBL/GenBank/DDBJ whole genome shotgun (WGS) entry which is preliminary data.</text>
</comment>
<feature type="region of interest" description="Disordered" evidence="7">
    <location>
        <begin position="240"/>
        <end position="278"/>
    </location>
</feature>
<dbReference type="AlphaFoldDB" id="A0A4C2E4Q0"/>
<evidence type="ECO:0000256" key="1">
    <source>
        <dbReference type="ARBA" id="ARBA00004123"/>
    </source>
</evidence>
<dbReference type="PROSITE" id="PS50128">
    <property type="entry name" value="SURP"/>
    <property type="match status" value="2"/>
</dbReference>
<evidence type="ECO:0000313" key="10">
    <source>
        <dbReference type="Proteomes" id="UP000301737"/>
    </source>
</evidence>
<dbReference type="GO" id="GO:0000381">
    <property type="term" value="P:regulation of alternative mRNA splicing, via spliceosome"/>
    <property type="evidence" value="ECO:0007669"/>
    <property type="project" value="TreeGrafter"/>
</dbReference>